<evidence type="ECO:0000256" key="1">
    <source>
        <dbReference type="SAM" id="MobiDB-lite"/>
    </source>
</evidence>
<feature type="compositionally biased region" description="Polar residues" evidence="1">
    <location>
        <begin position="73"/>
        <end position="83"/>
    </location>
</feature>
<organism evidence="2 3">
    <name type="scientific">Devosia ureilytica</name>
    <dbReference type="NCBI Taxonomy" id="2952754"/>
    <lineage>
        <taxon>Bacteria</taxon>
        <taxon>Pseudomonadati</taxon>
        <taxon>Pseudomonadota</taxon>
        <taxon>Alphaproteobacteria</taxon>
        <taxon>Hyphomicrobiales</taxon>
        <taxon>Devosiaceae</taxon>
        <taxon>Devosia</taxon>
    </lineage>
</organism>
<reference evidence="2" key="1">
    <citation type="submission" date="2022-06" db="EMBL/GenBank/DDBJ databases">
        <title>Devosia sp. XJ19-45 genome assembly.</title>
        <authorList>
            <person name="Li B."/>
            <person name="Cai M."/>
            <person name="Nie G."/>
            <person name="Li W."/>
        </authorList>
    </citation>
    <scope>NUCLEOTIDE SEQUENCE</scope>
    <source>
        <strain evidence="2">XJ19-45</strain>
    </source>
</reference>
<name>A0A9Q4AM31_9HYPH</name>
<comment type="caution">
    <text evidence="2">The sequence shown here is derived from an EMBL/GenBank/DDBJ whole genome shotgun (WGS) entry which is preliminary data.</text>
</comment>
<proteinExistence type="predicted"/>
<evidence type="ECO:0000313" key="2">
    <source>
        <dbReference type="EMBL" id="MCP8886594.1"/>
    </source>
</evidence>
<gene>
    <name evidence="2" type="ORF">NF348_05720</name>
</gene>
<dbReference type="AlphaFoldDB" id="A0A9Q4AM31"/>
<feature type="compositionally biased region" description="Acidic residues" evidence="1">
    <location>
        <begin position="88"/>
        <end position="101"/>
    </location>
</feature>
<feature type="region of interest" description="Disordered" evidence="1">
    <location>
        <begin position="73"/>
        <end position="126"/>
    </location>
</feature>
<protein>
    <submittedName>
        <fullName evidence="2">Uncharacterized protein</fullName>
    </submittedName>
</protein>
<evidence type="ECO:0000313" key="3">
    <source>
        <dbReference type="Proteomes" id="UP001060275"/>
    </source>
</evidence>
<accession>A0A9Q4AM31</accession>
<sequence>MNAPFVSLPSVSPREFAKAIADRIEAHMQALDALIALLDALEGDPDIEPTLGAPERHPTPCYWGVGSCSSVQGDQSMWAQGDNSAPADDAEAVNEDGDELSPGELSGPIPGGSDFGVDSLQQPAGAPTFSPVGSWLMAAVDLHLSGGAK</sequence>
<dbReference type="RefSeq" id="WP_254673722.1">
    <property type="nucleotide sequence ID" value="NZ_JAMWDU010000002.1"/>
</dbReference>
<dbReference type="Proteomes" id="UP001060275">
    <property type="component" value="Unassembled WGS sequence"/>
</dbReference>
<keyword evidence="3" id="KW-1185">Reference proteome</keyword>
<dbReference type="EMBL" id="JAMWDU010000002">
    <property type="protein sequence ID" value="MCP8886594.1"/>
    <property type="molecule type" value="Genomic_DNA"/>
</dbReference>